<reference evidence="2" key="1">
    <citation type="submission" date="2022-06" db="EMBL/GenBank/DDBJ databases">
        <authorList>
            <consortium name="SYNGENTA / RWTH Aachen University"/>
        </authorList>
    </citation>
    <scope>NUCLEOTIDE SEQUENCE</scope>
</reference>
<feature type="compositionally biased region" description="Basic residues" evidence="1">
    <location>
        <begin position="231"/>
        <end position="243"/>
    </location>
</feature>
<name>A0AAV0AY69_PHAPC</name>
<proteinExistence type="predicted"/>
<feature type="region of interest" description="Disordered" evidence="1">
    <location>
        <begin position="218"/>
        <end position="245"/>
    </location>
</feature>
<sequence length="267" mass="30602">MDEHGMDHSPEQLRRLEQMIQSQFAFTDDDYSINAKKHCKKINVGDTQVEEKSPEDLKFSFKLLSSQKEPRNIVISSSTDEQQTDPQIESVCSTASLSLNRVLDVEDEPDLVVKSRRKKIEDVSVDLSDIFRMAKQLYVPDIKRPLKSYKIVRSSLKVPRSSFNHETVKKPKSSKNLSINLGIIDDIRNPENTPKPRLTQKNGVSLIVNRTSLITETGKGKDLKSDCSNKTRSRKRRRSRQKERRVLEELRKSGNYLPSKAVKMSCV</sequence>
<evidence type="ECO:0000313" key="2">
    <source>
        <dbReference type="EMBL" id="CAH7673004.1"/>
    </source>
</evidence>
<dbReference type="EMBL" id="CALTRL010001556">
    <property type="protein sequence ID" value="CAH7673004.1"/>
    <property type="molecule type" value="Genomic_DNA"/>
</dbReference>
<comment type="caution">
    <text evidence="2">The sequence shown here is derived from an EMBL/GenBank/DDBJ whole genome shotgun (WGS) entry which is preliminary data.</text>
</comment>
<feature type="compositionally biased region" description="Basic and acidic residues" evidence="1">
    <location>
        <begin position="218"/>
        <end position="229"/>
    </location>
</feature>
<accession>A0AAV0AY69</accession>
<dbReference type="Proteomes" id="UP001153365">
    <property type="component" value="Unassembled WGS sequence"/>
</dbReference>
<dbReference type="AlphaFoldDB" id="A0AAV0AY69"/>
<keyword evidence="3" id="KW-1185">Reference proteome</keyword>
<gene>
    <name evidence="2" type="ORF">PPACK8108_LOCUS7866</name>
</gene>
<protein>
    <submittedName>
        <fullName evidence="2">Expressed protein</fullName>
    </submittedName>
</protein>
<evidence type="ECO:0000256" key="1">
    <source>
        <dbReference type="SAM" id="MobiDB-lite"/>
    </source>
</evidence>
<organism evidence="2 3">
    <name type="scientific">Phakopsora pachyrhizi</name>
    <name type="common">Asian soybean rust disease fungus</name>
    <dbReference type="NCBI Taxonomy" id="170000"/>
    <lineage>
        <taxon>Eukaryota</taxon>
        <taxon>Fungi</taxon>
        <taxon>Dikarya</taxon>
        <taxon>Basidiomycota</taxon>
        <taxon>Pucciniomycotina</taxon>
        <taxon>Pucciniomycetes</taxon>
        <taxon>Pucciniales</taxon>
        <taxon>Phakopsoraceae</taxon>
        <taxon>Phakopsora</taxon>
    </lineage>
</organism>
<evidence type="ECO:0000313" key="3">
    <source>
        <dbReference type="Proteomes" id="UP001153365"/>
    </source>
</evidence>